<keyword evidence="1" id="KW-0472">Membrane</keyword>
<accession>A0A383B4M4</accession>
<feature type="transmembrane region" description="Helical" evidence="1">
    <location>
        <begin position="7"/>
        <end position="29"/>
    </location>
</feature>
<feature type="transmembrane region" description="Helical" evidence="1">
    <location>
        <begin position="35"/>
        <end position="55"/>
    </location>
</feature>
<evidence type="ECO:0008006" key="3">
    <source>
        <dbReference type="Google" id="ProtNLM"/>
    </source>
</evidence>
<reference evidence="2" key="1">
    <citation type="submission" date="2018-05" db="EMBL/GenBank/DDBJ databases">
        <authorList>
            <person name="Lanie J.A."/>
            <person name="Ng W.-L."/>
            <person name="Kazmierczak K.M."/>
            <person name="Andrzejewski T.M."/>
            <person name="Davidsen T.M."/>
            <person name="Wayne K.J."/>
            <person name="Tettelin H."/>
            <person name="Glass J.I."/>
            <person name="Rusch D."/>
            <person name="Podicherti R."/>
            <person name="Tsui H.-C.T."/>
            <person name="Winkler M.E."/>
        </authorList>
    </citation>
    <scope>NUCLEOTIDE SEQUENCE</scope>
</reference>
<protein>
    <recommendedName>
        <fullName evidence="3">NADH-Ubiquinone oxidoreductase (complex I) chain 5 N-terminal domain-containing protein</fullName>
    </recommendedName>
</protein>
<proteinExistence type="predicted"/>
<gene>
    <name evidence="2" type="ORF">METZ01_LOCUS467960</name>
</gene>
<evidence type="ECO:0000313" key="2">
    <source>
        <dbReference type="EMBL" id="SVE15106.1"/>
    </source>
</evidence>
<sequence>MISELQAWAIFFLPLASFTLIALVIRPFLGSRSVLSSYLTIATIGVAFALSLYALNSTINHEGAIGWESHPWLTISDLEIRIGIL</sequence>
<keyword evidence="1" id="KW-0812">Transmembrane</keyword>
<feature type="non-terminal residue" evidence="2">
    <location>
        <position position="85"/>
    </location>
</feature>
<dbReference type="EMBL" id="UINC01197555">
    <property type="protein sequence ID" value="SVE15106.1"/>
    <property type="molecule type" value="Genomic_DNA"/>
</dbReference>
<organism evidence="2">
    <name type="scientific">marine metagenome</name>
    <dbReference type="NCBI Taxonomy" id="408172"/>
    <lineage>
        <taxon>unclassified sequences</taxon>
        <taxon>metagenomes</taxon>
        <taxon>ecological metagenomes</taxon>
    </lineage>
</organism>
<evidence type="ECO:0000256" key="1">
    <source>
        <dbReference type="SAM" id="Phobius"/>
    </source>
</evidence>
<keyword evidence="1" id="KW-1133">Transmembrane helix</keyword>
<name>A0A383B4M4_9ZZZZ</name>
<dbReference type="AlphaFoldDB" id="A0A383B4M4"/>